<feature type="region of interest" description="Disordered" evidence="3">
    <location>
        <begin position="353"/>
        <end position="379"/>
    </location>
</feature>
<accession>A0A9K3D626</accession>
<sequence>VECALSAPLRDILLGVCRVCHSVRHTEALAGIGEGTEVAVAIFVQTMLSVQRGRERLPTVDGEQEADTVRESVYDEVDGVGSASDVYRSLLGMDSPPLTPEERERQRDEEREARLYRPASITPAPTPSGALLLQHLFDRAQERERLHEWGVLLCECILKSDHTNGDIYRMPPFEMVMMALPDCLSFLRLTDSALSLPSPPTLDTASVRYLVGGVGSMYHVPLEDMQFDIDRPLPPCDYQPPLAPFLDSSVPTPEAVVMKARECLPPEGEDPVFMEDRDIGTAQGMRHVLEGIARGGAGQVQVAEGVYEQGLAGLSVLASSLTAARSMERKRAAEMGLVPLCIALLARCTHRHSKRVERERERAEQRKAGGEGEDPSVSRKRALQWHGETGMDIDSKDPRVGRGFRQTVLRTLAVCVDTNPWGQDLARHLGVLELSLVHMVSDDMNPQAREWSAMLLRGMTFTNTASQRHLASLDIQSVSEVTRQANAQAEAQ</sequence>
<keyword evidence="2" id="KW-0131">Cell cycle</keyword>
<dbReference type="GO" id="GO:0051301">
    <property type="term" value="P:cell division"/>
    <property type="evidence" value="ECO:0007669"/>
    <property type="project" value="UniProtKB-KW"/>
</dbReference>
<feature type="region of interest" description="Disordered" evidence="3">
    <location>
        <begin position="91"/>
        <end position="127"/>
    </location>
</feature>
<keyword evidence="6" id="KW-1185">Reference proteome</keyword>
<feature type="domain" description="Ataxin-10" evidence="4">
    <location>
        <begin position="404"/>
        <end position="482"/>
    </location>
</feature>
<reference evidence="5 6" key="1">
    <citation type="journal article" date="2018" name="PLoS ONE">
        <title>The draft genome of Kipferlia bialata reveals reductive genome evolution in fornicate parasites.</title>
        <authorList>
            <person name="Tanifuji G."/>
            <person name="Takabayashi S."/>
            <person name="Kume K."/>
            <person name="Takagi M."/>
            <person name="Nakayama T."/>
            <person name="Kamikawa R."/>
            <person name="Inagaki Y."/>
            <person name="Hashimoto T."/>
        </authorList>
    </citation>
    <scope>NUCLEOTIDE SEQUENCE [LARGE SCALE GENOMIC DNA]</scope>
    <source>
        <strain evidence="5">NY0173</strain>
    </source>
</reference>
<dbReference type="EMBL" id="BDIP01003982">
    <property type="protein sequence ID" value="GIQ88345.1"/>
    <property type="molecule type" value="Genomic_DNA"/>
</dbReference>
<evidence type="ECO:0000313" key="6">
    <source>
        <dbReference type="Proteomes" id="UP000265618"/>
    </source>
</evidence>
<proteinExistence type="predicted"/>
<name>A0A9K3D626_9EUKA</name>
<feature type="compositionally biased region" description="Basic and acidic residues" evidence="3">
    <location>
        <begin position="100"/>
        <end position="115"/>
    </location>
</feature>
<evidence type="ECO:0000259" key="4">
    <source>
        <dbReference type="Pfam" id="PF09759"/>
    </source>
</evidence>
<evidence type="ECO:0000256" key="3">
    <source>
        <dbReference type="SAM" id="MobiDB-lite"/>
    </source>
</evidence>
<dbReference type="Pfam" id="PF09759">
    <property type="entry name" value="Atx10homo_assoc"/>
    <property type="match status" value="1"/>
</dbReference>
<dbReference type="GO" id="GO:0005829">
    <property type="term" value="C:cytosol"/>
    <property type="evidence" value="ECO:0007669"/>
    <property type="project" value="TreeGrafter"/>
</dbReference>
<feature type="compositionally biased region" description="Basic and acidic residues" evidence="3">
    <location>
        <begin position="356"/>
        <end position="370"/>
    </location>
</feature>
<dbReference type="PANTHER" id="PTHR13255">
    <property type="entry name" value="ATAXIN-10"/>
    <property type="match status" value="1"/>
</dbReference>
<dbReference type="PANTHER" id="PTHR13255:SF0">
    <property type="entry name" value="ATAXIN-10"/>
    <property type="match status" value="1"/>
</dbReference>
<dbReference type="AlphaFoldDB" id="A0A9K3D626"/>
<evidence type="ECO:0000313" key="5">
    <source>
        <dbReference type="EMBL" id="GIQ88345.1"/>
    </source>
</evidence>
<protein>
    <recommendedName>
        <fullName evidence="4">Ataxin-10 domain-containing protein</fullName>
    </recommendedName>
</protein>
<comment type="caution">
    <text evidence="5">The sequence shown here is derived from an EMBL/GenBank/DDBJ whole genome shotgun (WGS) entry which is preliminary data.</text>
</comment>
<keyword evidence="1" id="KW-0132">Cell division</keyword>
<dbReference type="Proteomes" id="UP000265618">
    <property type="component" value="Unassembled WGS sequence"/>
</dbReference>
<organism evidence="5 6">
    <name type="scientific">Kipferlia bialata</name>
    <dbReference type="NCBI Taxonomy" id="797122"/>
    <lineage>
        <taxon>Eukaryota</taxon>
        <taxon>Metamonada</taxon>
        <taxon>Carpediemonas-like organisms</taxon>
        <taxon>Kipferlia</taxon>
    </lineage>
</organism>
<gene>
    <name evidence="5" type="ORF">KIPB_010572</name>
</gene>
<feature type="non-terminal residue" evidence="5">
    <location>
        <position position="1"/>
    </location>
</feature>
<dbReference type="InterPro" id="IPR019156">
    <property type="entry name" value="Ataxin-10_domain"/>
</dbReference>
<evidence type="ECO:0000256" key="2">
    <source>
        <dbReference type="ARBA" id="ARBA00023306"/>
    </source>
</evidence>
<evidence type="ECO:0000256" key="1">
    <source>
        <dbReference type="ARBA" id="ARBA00022618"/>
    </source>
</evidence>
<dbReference type="InterPro" id="IPR051374">
    <property type="entry name" value="Ataxin-10/CTR86_families"/>
</dbReference>